<name>A0ABV8Y0Y0_9MICC</name>
<sequence length="146" mass="15609">MRQCSKTSCQSAALATLTYNYADSTVVLGPMSRLAEPHTYDLCEKHARSMTAPKGWELLRIQPPEGADRSVPEEPDDLLALAHAVREPSARSESARPDLSSPPSVGRRGTSPDAGARSESTGSVNGDAPARPGRPTLRLLSEVRDS</sequence>
<feature type="compositionally biased region" description="Basic and acidic residues" evidence="1">
    <location>
        <begin position="84"/>
        <end position="96"/>
    </location>
</feature>
<accession>A0ABV8Y0Y0</accession>
<evidence type="ECO:0000256" key="1">
    <source>
        <dbReference type="SAM" id="MobiDB-lite"/>
    </source>
</evidence>
<dbReference type="EMBL" id="JBHSEN010000002">
    <property type="protein sequence ID" value="MFC4430799.1"/>
    <property type="molecule type" value="Genomic_DNA"/>
</dbReference>
<organism evidence="2 3">
    <name type="scientific">Citricoccus alkalitolerans</name>
    <dbReference type="NCBI Taxonomy" id="246603"/>
    <lineage>
        <taxon>Bacteria</taxon>
        <taxon>Bacillati</taxon>
        <taxon>Actinomycetota</taxon>
        <taxon>Actinomycetes</taxon>
        <taxon>Micrococcales</taxon>
        <taxon>Micrococcaceae</taxon>
        <taxon>Citricoccus</taxon>
    </lineage>
</organism>
<evidence type="ECO:0000313" key="2">
    <source>
        <dbReference type="EMBL" id="MFC4430799.1"/>
    </source>
</evidence>
<protein>
    <submittedName>
        <fullName evidence="2">DUF3499 domain-containing protein</fullName>
    </submittedName>
</protein>
<feature type="region of interest" description="Disordered" evidence="1">
    <location>
        <begin position="63"/>
        <end position="146"/>
    </location>
</feature>
<keyword evidence="3" id="KW-1185">Reference proteome</keyword>
<dbReference type="Pfam" id="PF12005">
    <property type="entry name" value="DUF3499"/>
    <property type="match status" value="1"/>
</dbReference>
<evidence type="ECO:0000313" key="3">
    <source>
        <dbReference type="Proteomes" id="UP001595965"/>
    </source>
</evidence>
<proteinExistence type="predicted"/>
<dbReference type="Proteomes" id="UP001595965">
    <property type="component" value="Unassembled WGS sequence"/>
</dbReference>
<gene>
    <name evidence="2" type="ORF">ACFO0K_14075</name>
</gene>
<reference evidence="3" key="1">
    <citation type="journal article" date="2019" name="Int. J. Syst. Evol. Microbiol.">
        <title>The Global Catalogue of Microorganisms (GCM) 10K type strain sequencing project: providing services to taxonomists for standard genome sequencing and annotation.</title>
        <authorList>
            <consortium name="The Broad Institute Genomics Platform"/>
            <consortium name="The Broad Institute Genome Sequencing Center for Infectious Disease"/>
            <person name="Wu L."/>
            <person name="Ma J."/>
        </authorList>
    </citation>
    <scope>NUCLEOTIDE SEQUENCE [LARGE SCALE GENOMIC DNA]</scope>
    <source>
        <strain evidence="3">CGMCC 1.12125</strain>
    </source>
</reference>
<dbReference type="RefSeq" id="WP_344227590.1">
    <property type="nucleotide sequence ID" value="NZ_BAAALH010000001.1"/>
</dbReference>
<comment type="caution">
    <text evidence="2">The sequence shown here is derived from an EMBL/GenBank/DDBJ whole genome shotgun (WGS) entry which is preliminary data.</text>
</comment>
<dbReference type="InterPro" id="IPR021888">
    <property type="entry name" value="DUF3499"/>
</dbReference>